<dbReference type="Gramene" id="KRG89630">
    <property type="protein sequence ID" value="KRG89630"/>
    <property type="gene ID" value="GLYMA_20G036000"/>
</dbReference>
<protein>
    <recommendedName>
        <fullName evidence="2">DUF7745 domain-containing protein</fullName>
    </recommendedName>
</protein>
<dbReference type="PANTHER" id="PTHR48201:SF12">
    <property type="entry name" value="AMINOTRANSFERASE-LIKE PLANT MOBILE DOMAIN-CONTAINING PROTEIN"/>
    <property type="match status" value="1"/>
</dbReference>
<reference evidence="4" key="2">
    <citation type="submission" date="2018-02" db="UniProtKB">
        <authorList>
            <consortium name="EnsemblPlants"/>
        </authorList>
    </citation>
    <scope>IDENTIFICATION</scope>
    <source>
        <strain evidence="4">Williams 82</strain>
    </source>
</reference>
<organism evidence="3">
    <name type="scientific">Glycine max</name>
    <name type="common">Soybean</name>
    <name type="synonym">Glycine hispida</name>
    <dbReference type="NCBI Taxonomy" id="3847"/>
    <lineage>
        <taxon>Eukaryota</taxon>
        <taxon>Viridiplantae</taxon>
        <taxon>Streptophyta</taxon>
        <taxon>Embryophyta</taxon>
        <taxon>Tracheophyta</taxon>
        <taxon>Spermatophyta</taxon>
        <taxon>Magnoliopsida</taxon>
        <taxon>eudicotyledons</taxon>
        <taxon>Gunneridae</taxon>
        <taxon>Pentapetalae</taxon>
        <taxon>rosids</taxon>
        <taxon>fabids</taxon>
        <taxon>Fabales</taxon>
        <taxon>Fabaceae</taxon>
        <taxon>Papilionoideae</taxon>
        <taxon>50 kb inversion clade</taxon>
        <taxon>NPAAA clade</taxon>
        <taxon>indigoferoid/millettioid clade</taxon>
        <taxon>Phaseoleae</taxon>
        <taxon>Glycine</taxon>
        <taxon>Glycine subgen. Soja</taxon>
    </lineage>
</organism>
<feature type="domain" description="DUF7745" evidence="2">
    <location>
        <begin position="26"/>
        <end position="139"/>
    </location>
</feature>
<evidence type="ECO:0000313" key="3">
    <source>
        <dbReference type="EMBL" id="KRG89630.1"/>
    </source>
</evidence>
<keyword evidence="1" id="KW-1133">Transmembrane helix</keyword>
<dbReference type="Pfam" id="PF24924">
    <property type="entry name" value="DUF7745"/>
    <property type="match status" value="1"/>
</dbReference>
<feature type="transmembrane region" description="Helical" evidence="1">
    <location>
        <begin position="136"/>
        <end position="155"/>
    </location>
</feature>
<dbReference type="InParanoid" id="A0A0R0EI89"/>
<gene>
    <name evidence="3" type="ORF">GLYMA_20G036000</name>
</gene>
<dbReference type="InterPro" id="IPR056647">
    <property type="entry name" value="DUF7745"/>
</dbReference>
<evidence type="ECO:0000313" key="4">
    <source>
        <dbReference type="EnsemblPlants" id="KRG89630"/>
    </source>
</evidence>
<accession>A0A0R0EI89</accession>
<evidence type="ECO:0000313" key="5">
    <source>
        <dbReference type="Proteomes" id="UP000008827"/>
    </source>
</evidence>
<dbReference type="Proteomes" id="UP000008827">
    <property type="component" value="Chromosome 20"/>
</dbReference>
<reference evidence="3" key="3">
    <citation type="submission" date="2018-07" db="EMBL/GenBank/DDBJ databases">
        <title>WGS assembly of Glycine max.</title>
        <authorList>
            <person name="Schmutz J."/>
            <person name="Cannon S."/>
            <person name="Schlueter J."/>
            <person name="Ma J."/>
            <person name="Mitros T."/>
            <person name="Nelson W."/>
            <person name="Hyten D."/>
            <person name="Song Q."/>
            <person name="Thelen J."/>
            <person name="Cheng J."/>
            <person name="Xu D."/>
            <person name="Hellsten U."/>
            <person name="May G."/>
            <person name="Yu Y."/>
            <person name="Sakurai T."/>
            <person name="Umezawa T."/>
            <person name="Bhattacharyya M."/>
            <person name="Sandhu D."/>
            <person name="Valliyodan B."/>
            <person name="Lindquist E."/>
            <person name="Peto M."/>
            <person name="Grant D."/>
            <person name="Shu S."/>
            <person name="Goodstein D."/>
            <person name="Barry K."/>
            <person name="Futrell-Griggs M."/>
            <person name="Abernathy B."/>
            <person name="Du J."/>
            <person name="Tian Z."/>
            <person name="Zhu L."/>
            <person name="Gill N."/>
            <person name="Joshi T."/>
            <person name="Libault M."/>
            <person name="Sethuraman A."/>
            <person name="Zhang X."/>
            <person name="Shinozaki K."/>
            <person name="Nguyen H."/>
            <person name="Wing R."/>
            <person name="Cregan P."/>
            <person name="Specht J."/>
            <person name="Grimwood J."/>
            <person name="Rokhsar D."/>
            <person name="Stacey G."/>
            <person name="Shoemaker R."/>
            <person name="Jackson S."/>
        </authorList>
    </citation>
    <scope>NUCLEOTIDE SEQUENCE</scope>
    <source>
        <tissue evidence="3">Callus</tissue>
    </source>
</reference>
<reference evidence="3 4" key="1">
    <citation type="journal article" date="2010" name="Nature">
        <title>Genome sequence of the palaeopolyploid soybean.</title>
        <authorList>
            <person name="Schmutz J."/>
            <person name="Cannon S.B."/>
            <person name="Schlueter J."/>
            <person name="Ma J."/>
            <person name="Mitros T."/>
            <person name="Nelson W."/>
            <person name="Hyten D.L."/>
            <person name="Song Q."/>
            <person name="Thelen J.J."/>
            <person name="Cheng J."/>
            <person name="Xu D."/>
            <person name="Hellsten U."/>
            <person name="May G.D."/>
            <person name="Yu Y."/>
            <person name="Sakurai T."/>
            <person name="Umezawa T."/>
            <person name="Bhattacharyya M.K."/>
            <person name="Sandhu D."/>
            <person name="Valliyodan B."/>
            <person name="Lindquist E."/>
            <person name="Peto M."/>
            <person name="Grant D."/>
            <person name="Shu S."/>
            <person name="Goodstein D."/>
            <person name="Barry K."/>
            <person name="Futrell-Griggs M."/>
            <person name="Abernathy B."/>
            <person name="Du J."/>
            <person name="Tian Z."/>
            <person name="Zhu L."/>
            <person name="Gill N."/>
            <person name="Joshi T."/>
            <person name="Libault M."/>
            <person name="Sethuraman A."/>
            <person name="Zhang X.-C."/>
            <person name="Shinozaki K."/>
            <person name="Nguyen H.T."/>
            <person name="Wing R.A."/>
            <person name="Cregan P."/>
            <person name="Specht J."/>
            <person name="Grimwood J."/>
            <person name="Rokhsar D."/>
            <person name="Stacey G."/>
            <person name="Shoemaker R.C."/>
            <person name="Jackson S.A."/>
        </authorList>
    </citation>
    <scope>NUCLEOTIDE SEQUENCE</scope>
    <source>
        <strain evidence="4">cv. Williams 82</strain>
        <tissue evidence="3">Callus</tissue>
    </source>
</reference>
<dbReference type="PANTHER" id="PTHR48201">
    <property type="entry name" value="PROTEIN, PUTATIVE-RELATED"/>
    <property type="match status" value="1"/>
</dbReference>
<proteinExistence type="predicted"/>
<evidence type="ECO:0000259" key="2">
    <source>
        <dbReference type="Pfam" id="PF24924"/>
    </source>
</evidence>
<keyword evidence="5" id="KW-1185">Reference proteome</keyword>
<name>A0A0R0EI89_SOYBN</name>
<evidence type="ECO:0000256" key="1">
    <source>
        <dbReference type="SAM" id="Phobius"/>
    </source>
</evidence>
<sequence length="348" mass="39672">MGSSQKPSLKKRFYQVKIKSLEVTSLRELGQLMGQLQQQAFRKANGKIWDLARVEVSMEPIASLSQYYDQPLRCFTFEDFQLVPTVKEFEEILGCPLGGRKPYLFSGFYPSTTRVAKVVKISAQELDRVKQNRNRANGLSFIDILALLIFGVVLFPNMEGLVDLAAIDAFLAFHHGKESPVVAILAIKDRELRGSSNGIIGGYHKWLRVRTQGLDWLPNLKTVRDDEVKASEESDELSETEGNMWAIIDKCKEKLNLAATHEQRLEDEYAKISAEREARERVIDSLHQEATMWTDRFALTLNRSQELPRLLAKAKAVADTYSAPEEIHGLLSYCQHMIDLMDHMIRNR</sequence>
<dbReference type="STRING" id="3847.A0A0R0EI89"/>
<dbReference type="AlphaFoldDB" id="A0A0R0EI89"/>
<dbReference type="EMBL" id="CM000853">
    <property type="protein sequence ID" value="KRG89630.1"/>
    <property type="molecule type" value="Genomic_DNA"/>
</dbReference>
<keyword evidence="1" id="KW-0812">Transmembrane</keyword>
<keyword evidence="1" id="KW-0472">Membrane</keyword>
<dbReference type="EnsemblPlants" id="KRG89630">
    <property type="protein sequence ID" value="KRG89630"/>
    <property type="gene ID" value="GLYMA_20G036000"/>
</dbReference>
<dbReference type="ExpressionAtlas" id="A0A0R0EI89">
    <property type="expression patterns" value="baseline"/>
</dbReference>